<feature type="transmembrane region" description="Helical" evidence="4">
    <location>
        <begin position="186"/>
        <end position="206"/>
    </location>
</feature>
<dbReference type="AlphaFoldDB" id="A0A8C5BCV2"/>
<proteinExistence type="predicted"/>
<dbReference type="InterPro" id="IPR050958">
    <property type="entry name" value="Cell_Adh-Cytoskel_Orgn"/>
</dbReference>
<keyword evidence="7" id="KW-1185">Reference proteome</keyword>
<dbReference type="Ensembl" id="ENSGMOT00000052096.1">
    <property type="protein sequence ID" value="ENSGMOP00000044977.1"/>
    <property type="gene ID" value="ENSGMOG00000007808.2"/>
</dbReference>
<reference evidence="6" key="1">
    <citation type="submission" date="2025-08" db="UniProtKB">
        <authorList>
            <consortium name="Ensembl"/>
        </authorList>
    </citation>
    <scope>IDENTIFICATION</scope>
</reference>
<dbReference type="Gene3D" id="2.60.40.10">
    <property type="entry name" value="Immunoglobulins"/>
    <property type="match status" value="2"/>
</dbReference>
<dbReference type="SMART" id="SM00409">
    <property type="entry name" value="IG"/>
    <property type="match status" value="2"/>
</dbReference>
<dbReference type="InterPro" id="IPR013783">
    <property type="entry name" value="Ig-like_fold"/>
</dbReference>
<keyword evidence="1" id="KW-0732">Signal</keyword>
<dbReference type="Pfam" id="PF13895">
    <property type="entry name" value="Ig_2"/>
    <property type="match status" value="1"/>
</dbReference>
<evidence type="ECO:0000259" key="5">
    <source>
        <dbReference type="PROSITE" id="PS50835"/>
    </source>
</evidence>
<name>A0A8C5BCV2_GADMO</name>
<dbReference type="PANTHER" id="PTHR45080:SF8">
    <property type="entry name" value="IG-LIKE DOMAIN-CONTAINING PROTEIN"/>
    <property type="match status" value="1"/>
</dbReference>
<feature type="domain" description="Ig-like" evidence="5">
    <location>
        <begin position="299"/>
        <end position="388"/>
    </location>
</feature>
<dbReference type="InterPro" id="IPR007110">
    <property type="entry name" value="Ig-like_dom"/>
</dbReference>
<keyword evidence="4" id="KW-1133">Transmembrane helix</keyword>
<feature type="region of interest" description="Disordered" evidence="3">
    <location>
        <begin position="95"/>
        <end position="145"/>
    </location>
</feature>
<keyword evidence="4" id="KW-0812">Transmembrane</keyword>
<protein>
    <submittedName>
        <fullName evidence="6">Sidekick cell adhesion molecule 1</fullName>
    </submittedName>
</protein>
<dbReference type="Proteomes" id="UP000694546">
    <property type="component" value="Chromosome 3"/>
</dbReference>
<dbReference type="GO" id="GO:0007156">
    <property type="term" value="P:homophilic cell adhesion via plasma membrane adhesion molecules"/>
    <property type="evidence" value="ECO:0007669"/>
    <property type="project" value="TreeGrafter"/>
</dbReference>
<dbReference type="InterPro" id="IPR003598">
    <property type="entry name" value="Ig_sub2"/>
</dbReference>
<evidence type="ECO:0000256" key="3">
    <source>
        <dbReference type="SAM" id="MobiDB-lite"/>
    </source>
</evidence>
<dbReference type="InterPro" id="IPR003599">
    <property type="entry name" value="Ig_sub"/>
</dbReference>
<feature type="domain" description="Ig-like" evidence="5">
    <location>
        <begin position="212"/>
        <end position="296"/>
    </location>
</feature>
<dbReference type="Pfam" id="PF07679">
    <property type="entry name" value="I-set"/>
    <property type="match status" value="1"/>
</dbReference>
<dbReference type="PROSITE" id="PS50835">
    <property type="entry name" value="IG_LIKE"/>
    <property type="match status" value="2"/>
</dbReference>
<evidence type="ECO:0000256" key="2">
    <source>
        <dbReference type="ARBA" id="ARBA00023157"/>
    </source>
</evidence>
<gene>
    <name evidence="6" type="primary">SDK1</name>
</gene>
<feature type="region of interest" description="Disordered" evidence="3">
    <location>
        <begin position="1"/>
        <end position="30"/>
    </location>
</feature>
<dbReference type="InterPro" id="IPR013098">
    <property type="entry name" value="Ig_I-set"/>
</dbReference>
<dbReference type="SUPFAM" id="SSF48726">
    <property type="entry name" value="Immunoglobulin"/>
    <property type="match status" value="2"/>
</dbReference>
<dbReference type="SMART" id="SM00408">
    <property type="entry name" value="IGc2"/>
    <property type="match status" value="2"/>
</dbReference>
<dbReference type="InterPro" id="IPR036179">
    <property type="entry name" value="Ig-like_dom_sf"/>
</dbReference>
<reference evidence="6" key="2">
    <citation type="submission" date="2025-09" db="UniProtKB">
        <authorList>
            <consortium name="Ensembl"/>
        </authorList>
    </citation>
    <scope>IDENTIFICATION</scope>
</reference>
<evidence type="ECO:0000256" key="4">
    <source>
        <dbReference type="SAM" id="Phobius"/>
    </source>
</evidence>
<sequence>MLGSIRMKMRYRREPEPRDLTTTKRNYHNTDVLKSPTLEESRATAELFPTSEFWSPGHGSKRGEPAIRENKITGHPEICFSARCGVSEERRARASEASLISTASLGEPGEEEMGGKRGEAKHRRPVTDAIRSSGRSPLPGSASERGSVMGTANVYIKRPAGSPVHVEEAPAAGQRMMLSTGAARSWIPNLYLFILLFFASSCHVLHAQEVAPYLRGSGAGQQVVLEGNRMVLTCLAGGSWPLQYRWSLNNTFTSDWTPQYRLPLPSVSRTMAGLYQCVVRNRMGTLLSKKTDVKVAFLGEFTEEEQRRTVTQGKAAVISPPALASYPSPLVTWYRDGHKINPSDRIAISLDNQLVVLATTAADAGRYHVEAVNELTGENATSPAVYLSVSGNTRLLISGCCSERFQRSIDKVFHSPATIS</sequence>
<keyword evidence="2" id="KW-1015">Disulfide bond</keyword>
<keyword evidence="4" id="KW-0472">Membrane</keyword>
<organism evidence="6 7">
    <name type="scientific">Gadus morhua</name>
    <name type="common">Atlantic cod</name>
    <dbReference type="NCBI Taxonomy" id="8049"/>
    <lineage>
        <taxon>Eukaryota</taxon>
        <taxon>Metazoa</taxon>
        <taxon>Chordata</taxon>
        <taxon>Craniata</taxon>
        <taxon>Vertebrata</taxon>
        <taxon>Euteleostomi</taxon>
        <taxon>Actinopterygii</taxon>
        <taxon>Neopterygii</taxon>
        <taxon>Teleostei</taxon>
        <taxon>Neoteleostei</taxon>
        <taxon>Acanthomorphata</taxon>
        <taxon>Zeiogadaria</taxon>
        <taxon>Gadariae</taxon>
        <taxon>Gadiformes</taxon>
        <taxon>Gadoidei</taxon>
        <taxon>Gadidae</taxon>
        <taxon>Gadus</taxon>
    </lineage>
</organism>
<evidence type="ECO:0000256" key="1">
    <source>
        <dbReference type="ARBA" id="ARBA00022729"/>
    </source>
</evidence>
<evidence type="ECO:0000313" key="6">
    <source>
        <dbReference type="Ensembl" id="ENSGMOP00000044977.1"/>
    </source>
</evidence>
<evidence type="ECO:0000313" key="7">
    <source>
        <dbReference type="Proteomes" id="UP000694546"/>
    </source>
</evidence>
<accession>A0A8C5BCV2</accession>
<dbReference type="GeneTree" id="ENSGT00940000157747"/>
<feature type="compositionally biased region" description="Basic and acidic residues" evidence="3">
    <location>
        <begin position="12"/>
        <end position="22"/>
    </location>
</feature>
<dbReference type="GO" id="GO:0005886">
    <property type="term" value="C:plasma membrane"/>
    <property type="evidence" value="ECO:0007669"/>
    <property type="project" value="TreeGrafter"/>
</dbReference>
<dbReference type="PANTHER" id="PTHR45080">
    <property type="entry name" value="CONTACTIN 5"/>
    <property type="match status" value="1"/>
</dbReference>